<accession>A0A812YY38</accession>
<feature type="signal peptide" evidence="1">
    <location>
        <begin position="1"/>
        <end position="22"/>
    </location>
</feature>
<dbReference type="OrthoDB" id="406648at2759"/>
<dbReference type="AlphaFoldDB" id="A0A812YY38"/>
<dbReference type="InterPro" id="IPR027417">
    <property type="entry name" value="P-loop_NTPase"/>
</dbReference>
<proteinExistence type="predicted"/>
<reference evidence="2" key="1">
    <citation type="submission" date="2021-02" db="EMBL/GenBank/DDBJ databases">
        <authorList>
            <person name="Dougan E. K."/>
            <person name="Rhodes N."/>
            <person name="Thang M."/>
            <person name="Chan C."/>
        </authorList>
    </citation>
    <scope>NUCLEOTIDE SEQUENCE</scope>
</reference>
<comment type="caution">
    <text evidence="2">The sequence shown here is derived from an EMBL/GenBank/DDBJ whole genome shotgun (WGS) entry which is preliminary data.</text>
</comment>
<evidence type="ECO:0008006" key="4">
    <source>
        <dbReference type="Google" id="ProtNLM"/>
    </source>
</evidence>
<organism evidence="2 3">
    <name type="scientific">Symbiodinium necroappetens</name>
    <dbReference type="NCBI Taxonomy" id="1628268"/>
    <lineage>
        <taxon>Eukaryota</taxon>
        <taxon>Sar</taxon>
        <taxon>Alveolata</taxon>
        <taxon>Dinophyceae</taxon>
        <taxon>Suessiales</taxon>
        <taxon>Symbiodiniaceae</taxon>
        <taxon>Symbiodinium</taxon>
    </lineage>
</organism>
<evidence type="ECO:0000313" key="2">
    <source>
        <dbReference type="EMBL" id="CAE7802079.1"/>
    </source>
</evidence>
<name>A0A812YY38_9DINO</name>
<dbReference type="Proteomes" id="UP000601435">
    <property type="component" value="Unassembled WGS sequence"/>
</dbReference>
<evidence type="ECO:0000256" key="1">
    <source>
        <dbReference type="SAM" id="SignalP"/>
    </source>
</evidence>
<dbReference type="Gene3D" id="3.40.50.300">
    <property type="entry name" value="P-loop containing nucleotide triphosphate hydrolases"/>
    <property type="match status" value="1"/>
</dbReference>
<sequence>MAFPRRVALAILPLLTLAGGNCVQGEWDTVGGGPCDSEGAHGGQFIVPFLLQRKSSRTSESVVAQLERASSRDQLVHGGGPRLKPKSCSNSIELPRSSDEVELRNIRWLHFPKAGTSFAATLWNYACGQEAPLDLSVSPLASPDCQACYDLALKGRYPPDQYCREGVLSSRFETQHNPVSRMQTRYEKWQVVGMFRRPAQRLISAYHNGLHASGFQRAEYQDMVQACTRGEKAVACYARYPGIAGCTARMLTGGDCAEASSKRNGEPFDGGRQRLRQALEMLEDMAFVGLTERWDESVCLFHRMFGGSVSTAQLVDFHSGGSHQDLYDESVLNGFRDQVDEKIYAAAERRFEKLLEQYVGDGSVCDALKPPSKELAGNSSELTQQSSRRTCSCEAEGRECGISKAQGIDCGKCPSKRLAFLQPSDPRRESDSQLTCEVTSGNCLLKGKPISEVFAWDFKP</sequence>
<protein>
    <recommendedName>
        <fullName evidence="4">Sulfotransferase domain-containing protein</fullName>
    </recommendedName>
</protein>
<keyword evidence="3" id="KW-1185">Reference proteome</keyword>
<dbReference type="EMBL" id="CAJNJA010044474">
    <property type="protein sequence ID" value="CAE7802079.1"/>
    <property type="molecule type" value="Genomic_DNA"/>
</dbReference>
<evidence type="ECO:0000313" key="3">
    <source>
        <dbReference type="Proteomes" id="UP000601435"/>
    </source>
</evidence>
<keyword evidence="1" id="KW-0732">Signal</keyword>
<gene>
    <name evidence="2" type="ORF">SNEC2469_LOCUS23674</name>
</gene>
<feature type="chain" id="PRO_5032539360" description="Sulfotransferase domain-containing protein" evidence="1">
    <location>
        <begin position="23"/>
        <end position="460"/>
    </location>
</feature>